<sequence>MQSRGSTRAATGANKPRVTTPRESSPSHAPADENQQQDRSRPRNGEPRAVTFRSRNPRSQNFESYHQRSEQTRKRVATDPMRTSPHPLVPPNPPYKPQERI</sequence>
<evidence type="ECO:0000313" key="3">
    <source>
        <dbReference type="Proteomes" id="UP000712600"/>
    </source>
</evidence>
<gene>
    <name evidence="2" type="ORF">F2Q69_00062714</name>
</gene>
<feature type="compositionally biased region" description="Basic and acidic residues" evidence="1">
    <location>
        <begin position="36"/>
        <end position="46"/>
    </location>
</feature>
<feature type="region of interest" description="Disordered" evidence="1">
    <location>
        <begin position="1"/>
        <end position="101"/>
    </location>
</feature>
<evidence type="ECO:0000313" key="2">
    <source>
        <dbReference type="EMBL" id="KAF3572807.1"/>
    </source>
</evidence>
<dbReference type="EMBL" id="QGKX02000095">
    <property type="protein sequence ID" value="KAF3572807.1"/>
    <property type="molecule type" value="Genomic_DNA"/>
</dbReference>
<proteinExistence type="predicted"/>
<evidence type="ECO:0000256" key="1">
    <source>
        <dbReference type="SAM" id="MobiDB-lite"/>
    </source>
</evidence>
<name>A0A8S9RKH7_BRACR</name>
<feature type="compositionally biased region" description="Basic and acidic residues" evidence="1">
    <location>
        <begin position="65"/>
        <end position="77"/>
    </location>
</feature>
<feature type="compositionally biased region" description="Polar residues" evidence="1">
    <location>
        <begin position="53"/>
        <end position="64"/>
    </location>
</feature>
<feature type="compositionally biased region" description="Pro residues" evidence="1">
    <location>
        <begin position="87"/>
        <end position="101"/>
    </location>
</feature>
<accession>A0A8S9RKH7</accession>
<comment type="caution">
    <text evidence="2">The sequence shown here is derived from an EMBL/GenBank/DDBJ whole genome shotgun (WGS) entry which is preliminary data.</text>
</comment>
<organism evidence="2 3">
    <name type="scientific">Brassica cretica</name>
    <name type="common">Mustard</name>
    <dbReference type="NCBI Taxonomy" id="69181"/>
    <lineage>
        <taxon>Eukaryota</taxon>
        <taxon>Viridiplantae</taxon>
        <taxon>Streptophyta</taxon>
        <taxon>Embryophyta</taxon>
        <taxon>Tracheophyta</taxon>
        <taxon>Spermatophyta</taxon>
        <taxon>Magnoliopsida</taxon>
        <taxon>eudicotyledons</taxon>
        <taxon>Gunneridae</taxon>
        <taxon>Pentapetalae</taxon>
        <taxon>rosids</taxon>
        <taxon>malvids</taxon>
        <taxon>Brassicales</taxon>
        <taxon>Brassicaceae</taxon>
        <taxon>Brassiceae</taxon>
        <taxon>Brassica</taxon>
    </lineage>
</organism>
<dbReference type="AlphaFoldDB" id="A0A8S9RKH7"/>
<reference evidence="2" key="1">
    <citation type="submission" date="2019-12" db="EMBL/GenBank/DDBJ databases">
        <title>Genome sequencing and annotation of Brassica cretica.</title>
        <authorList>
            <person name="Studholme D.J."/>
            <person name="Sarris P."/>
        </authorList>
    </citation>
    <scope>NUCLEOTIDE SEQUENCE</scope>
    <source>
        <strain evidence="2">PFS-109/04</strain>
        <tissue evidence="2">Leaf</tissue>
    </source>
</reference>
<protein>
    <submittedName>
        <fullName evidence="2">Uncharacterized protein</fullName>
    </submittedName>
</protein>
<dbReference type="Proteomes" id="UP000712600">
    <property type="component" value="Unassembled WGS sequence"/>
</dbReference>